<comment type="caution">
    <text evidence="1">The sequence shown here is derived from an EMBL/GenBank/DDBJ whole genome shotgun (WGS) entry which is preliminary data.</text>
</comment>
<protein>
    <submittedName>
        <fullName evidence="1">Uncharacterized protein</fullName>
    </submittedName>
</protein>
<evidence type="ECO:0000313" key="2">
    <source>
        <dbReference type="Proteomes" id="UP000321085"/>
    </source>
</evidence>
<sequence length="97" mass="10969">MTPEPIDQYTPEYTYEGFEIDEVPPEEFAAGIQQEVELIGGCVTASIWEGPPNAGMARVIVAFPDQKDLEVYIRRYYSEGDLDPEIIEQEVASIREI</sequence>
<proteinExistence type="predicted"/>
<gene>
    <name evidence="1" type="ORF">MAE02_71340</name>
</gene>
<organism evidence="1 2">
    <name type="scientific">Microvirga aerophila</name>
    <dbReference type="NCBI Taxonomy" id="670291"/>
    <lineage>
        <taxon>Bacteria</taxon>
        <taxon>Pseudomonadati</taxon>
        <taxon>Pseudomonadota</taxon>
        <taxon>Alphaproteobacteria</taxon>
        <taxon>Hyphomicrobiales</taxon>
        <taxon>Methylobacteriaceae</taxon>
        <taxon>Microvirga</taxon>
    </lineage>
</organism>
<reference evidence="1 2" key="1">
    <citation type="submission" date="2019-07" db="EMBL/GenBank/DDBJ databases">
        <title>Whole genome shotgun sequence of Microvirga aerophila NBRC 106136.</title>
        <authorList>
            <person name="Hosoyama A."/>
            <person name="Uohara A."/>
            <person name="Ohji S."/>
            <person name="Ichikawa N."/>
        </authorList>
    </citation>
    <scope>NUCLEOTIDE SEQUENCE [LARGE SCALE GENOMIC DNA]</scope>
    <source>
        <strain evidence="1 2">NBRC 106136</strain>
    </source>
</reference>
<dbReference type="EMBL" id="BJYU01000538">
    <property type="protein sequence ID" value="GEO19438.1"/>
    <property type="molecule type" value="Genomic_DNA"/>
</dbReference>
<dbReference type="RefSeq" id="WP_114189208.1">
    <property type="nucleotide sequence ID" value="NZ_BJYU01000538.1"/>
</dbReference>
<evidence type="ECO:0000313" key="1">
    <source>
        <dbReference type="EMBL" id="GEO19438.1"/>
    </source>
</evidence>
<dbReference type="AlphaFoldDB" id="A0A512C5E9"/>
<accession>A0A512C5E9</accession>
<keyword evidence="2" id="KW-1185">Reference proteome</keyword>
<dbReference type="Proteomes" id="UP000321085">
    <property type="component" value="Unassembled WGS sequence"/>
</dbReference>
<name>A0A512C5E9_9HYPH</name>